<evidence type="ECO:0000313" key="3">
    <source>
        <dbReference type="EMBL" id="ALX00078.1"/>
    </source>
</evidence>
<feature type="signal peptide" evidence="2">
    <location>
        <begin position="1"/>
        <end position="22"/>
    </location>
</feature>
<organism evidence="3">
    <name type="scientific">Melanoplus sanguinipes</name>
    <name type="common">Migratory grasshopper</name>
    <dbReference type="NCBI Taxonomy" id="65742"/>
    <lineage>
        <taxon>Eukaryota</taxon>
        <taxon>Metazoa</taxon>
        <taxon>Ecdysozoa</taxon>
        <taxon>Arthropoda</taxon>
        <taxon>Hexapoda</taxon>
        <taxon>Insecta</taxon>
        <taxon>Pterygota</taxon>
        <taxon>Neoptera</taxon>
        <taxon>Polyneoptera</taxon>
        <taxon>Orthoptera</taxon>
        <taxon>Caelifera</taxon>
        <taxon>Acrididea</taxon>
        <taxon>Acridomorpha</taxon>
        <taxon>Acridoidea</taxon>
        <taxon>Acrididae</taxon>
        <taxon>Melanoplinae</taxon>
        <taxon>Melanoplini</taxon>
        <taxon>Melanoplus</taxon>
    </lineage>
</organism>
<dbReference type="AlphaFoldDB" id="A0A0U3SX95"/>
<feature type="chain" id="PRO_5006845286" evidence="2">
    <location>
        <begin position="23"/>
        <end position="211"/>
    </location>
</feature>
<feature type="region of interest" description="Disordered" evidence="1">
    <location>
        <begin position="62"/>
        <end position="94"/>
    </location>
</feature>
<evidence type="ECO:0000256" key="1">
    <source>
        <dbReference type="SAM" id="MobiDB-lite"/>
    </source>
</evidence>
<accession>A0A0U3SX95</accession>
<protein>
    <submittedName>
        <fullName evidence="3">Uncharacterized protein</fullName>
    </submittedName>
</protein>
<proteinExistence type="evidence at transcript level"/>
<reference evidence="3" key="1">
    <citation type="journal article" date="2015" name="BMC Genomics">
        <title>Combining RNA-seq and proteomic profiling to identify seminal fluid proteins in the migratory grasshopper Melanoplus sanguinipes (F).</title>
        <authorList>
            <person name="Bonilla M.L."/>
            <person name="Todd C."/>
            <person name="Erlandson M."/>
            <person name="Andres J."/>
        </authorList>
    </citation>
    <scope>NUCLEOTIDE SEQUENCE</scope>
</reference>
<reference evidence="3" key="2">
    <citation type="submission" date="2015-12" db="EMBL/GenBank/DDBJ databases">
        <authorList>
            <person name="Shamseldin A."/>
            <person name="Moawad H."/>
            <person name="Abd El-Rahim W.M."/>
            <person name="Sadowsky M.J."/>
        </authorList>
    </citation>
    <scope>NUCLEOTIDE SEQUENCE</scope>
</reference>
<sequence>MASRHVLVLSLLGFVVAPTAYAAPSSGGSLDFKGHRVQKKMEANFGVGGGAGLRANISAERKRNDGTGEGAGLQASIAAGRKPNVDPDSSGGLNVENLGVRVRRGAGGGASLNANASGGGDGGAGLNETISAQISGIRQAVRKLLKIGGMHFFRMLHRIIPFSDSLHAAIKSPEPVNPEAVNRMLTDFSVSLKKGTLQQEILSPISITVSD</sequence>
<name>A0A0U3SX95_MELSA</name>
<keyword evidence="2" id="KW-0732">Signal</keyword>
<evidence type="ECO:0000256" key="2">
    <source>
        <dbReference type="SAM" id="SignalP"/>
    </source>
</evidence>
<dbReference type="EMBL" id="KU218698">
    <property type="protein sequence ID" value="ALX00078.1"/>
    <property type="molecule type" value="mRNA"/>
</dbReference>